<dbReference type="NCBIfam" id="TIGR01905">
    <property type="entry name" value="paired_CXXCH_1"/>
    <property type="match status" value="1"/>
</dbReference>
<sequence>MEDRHPVRIFFLNLFNVMLLALVVGALSGCDPVTRHKALTTLFDGVPSLPPPEQICTEYADQKVAELRNELTGKKTVAKSGPVTVSQHPPYVEKKCNDCHNKNNKDGLVAPRNQLCYVCHTNFIKGQFVHGPIAVADCLACHLPHTSTNPSLLKNNVSALCAGCHKEKRVADTMHAKLAAQQMPCTDCHDPHFGNLQYFLK</sequence>
<evidence type="ECO:0000313" key="5">
    <source>
        <dbReference type="Proteomes" id="UP000194153"/>
    </source>
</evidence>
<evidence type="ECO:0000256" key="2">
    <source>
        <dbReference type="SAM" id="Phobius"/>
    </source>
</evidence>
<name>A0ABQ0MGN2_9BACT</name>
<proteinExistence type="predicted"/>
<dbReference type="InterPro" id="IPR036280">
    <property type="entry name" value="Multihaem_cyt_sf"/>
</dbReference>
<dbReference type="PANTHER" id="PTHR35038">
    <property type="entry name" value="DISSIMILATORY SULFITE REDUCTASE SIRA"/>
    <property type="match status" value="1"/>
</dbReference>
<evidence type="ECO:0000256" key="1">
    <source>
        <dbReference type="ARBA" id="ARBA00022729"/>
    </source>
</evidence>
<dbReference type="InterPro" id="IPR010177">
    <property type="entry name" value="Paired_CXXCH_1"/>
</dbReference>
<keyword evidence="2" id="KW-0472">Membrane</keyword>
<feature type="domain" description="Doubled CXXCH motif" evidence="3">
    <location>
        <begin position="88"/>
        <end position="123"/>
    </location>
</feature>
<dbReference type="Proteomes" id="UP000194153">
    <property type="component" value="Unassembled WGS sequence"/>
</dbReference>
<dbReference type="Gene3D" id="3.90.10.10">
    <property type="entry name" value="Cytochrome C3"/>
    <property type="match status" value="1"/>
</dbReference>
<reference evidence="5" key="2">
    <citation type="submission" date="2017-05" db="EMBL/GenBank/DDBJ databases">
        <title>Draft genome sequence of Geobacter pelophilus, a iron(III)-reducing bacteria.</title>
        <authorList>
            <person name="Aoyagi T."/>
            <person name="Koike H."/>
            <person name="Morita T."/>
            <person name="Sato Y."/>
            <person name="Habe H."/>
            <person name="Hori T."/>
        </authorList>
    </citation>
    <scope>NUCLEOTIDE SEQUENCE [LARGE SCALE GENOMIC DNA]</scope>
    <source>
        <strain evidence="5">Drf2</strain>
    </source>
</reference>
<comment type="caution">
    <text evidence="4">The sequence shown here is derived from an EMBL/GenBank/DDBJ whole genome shotgun (WGS) entry which is preliminary data.</text>
</comment>
<protein>
    <submittedName>
        <fullName evidence="4">Cytochrome C</fullName>
    </submittedName>
</protein>
<dbReference type="Pfam" id="PF09699">
    <property type="entry name" value="Paired_CXXCH_1"/>
    <property type="match status" value="2"/>
</dbReference>
<dbReference type="PROSITE" id="PS51257">
    <property type="entry name" value="PROKAR_LIPOPROTEIN"/>
    <property type="match status" value="1"/>
</dbReference>
<keyword evidence="2" id="KW-1133">Transmembrane helix</keyword>
<dbReference type="EMBL" id="BDQG01000001">
    <property type="protein sequence ID" value="GAW65311.1"/>
    <property type="molecule type" value="Genomic_DNA"/>
</dbReference>
<evidence type="ECO:0000313" key="4">
    <source>
        <dbReference type="EMBL" id="GAW65311.1"/>
    </source>
</evidence>
<evidence type="ECO:0000259" key="3">
    <source>
        <dbReference type="Pfam" id="PF09699"/>
    </source>
</evidence>
<dbReference type="InterPro" id="IPR051829">
    <property type="entry name" value="Multiheme_Cytochr_ET"/>
</dbReference>
<gene>
    <name evidence="4" type="ORF">GPEL0_01f0124</name>
</gene>
<reference evidence="4 5" key="1">
    <citation type="submission" date="2017-04" db="EMBL/GenBank/DDBJ databases">
        <authorList>
            <consortium name="Geobacter pelophilus Genome Sequencing"/>
            <person name="Aoyagi T."/>
            <person name="Koike H."/>
            <person name="Hori T."/>
        </authorList>
    </citation>
    <scope>NUCLEOTIDE SEQUENCE [LARGE SCALE GENOMIC DNA]</scope>
    <source>
        <strain evidence="4 5">Drf2</strain>
    </source>
</reference>
<feature type="transmembrane region" description="Helical" evidence="2">
    <location>
        <begin position="7"/>
        <end position="27"/>
    </location>
</feature>
<feature type="domain" description="Doubled CXXCH motif" evidence="3">
    <location>
        <begin position="130"/>
        <end position="169"/>
    </location>
</feature>
<keyword evidence="5" id="KW-1185">Reference proteome</keyword>
<dbReference type="SUPFAM" id="SSF48695">
    <property type="entry name" value="Multiheme cytochromes"/>
    <property type="match status" value="1"/>
</dbReference>
<accession>A0ABQ0MGN2</accession>
<organism evidence="4 5">
    <name type="scientific">Geoanaerobacter pelophilus</name>
    <dbReference type="NCBI Taxonomy" id="60036"/>
    <lineage>
        <taxon>Bacteria</taxon>
        <taxon>Pseudomonadati</taxon>
        <taxon>Thermodesulfobacteriota</taxon>
        <taxon>Desulfuromonadia</taxon>
        <taxon>Geobacterales</taxon>
        <taxon>Geobacteraceae</taxon>
        <taxon>Geoanaerobacter</taxon>
    </lineage>
</organism>
<keyword evidence="1" id="KW-0732">Signal</keyword>
<keyword evidence="2" id="KW-0812">Transmembrane</keyword>
<dbReference type="PANTHER" id="PTHR35038:SF6">
    <property type="entry name" value="SURFACE LOCALIZED DECAHEME CYTOCHROME C LIPOPROTEIN"/>
    <property type="match status" value="1"/>
</dbReference>